<evidence type="ECO:0000256" key="2">
    <source>
        <dbReference type="ARBA" id="ARBA00022723"/>
    </source>
</evidence>
<dbReference type="KEGG" id="gsb:GSUB_03785"/>
<evidence type="ECO:0000256" key="5">
    <source>
        <dbReference type="ARBA" id="ARBA00023157"/>
    </source>
</evidence>
<keyword evidence="7" id="KW-0812">Transmembrane</keyword>
<dbReference type="InterPro" id="IPR005805">
    <property type="entry name" value="Rieske_Fe-S_prot_C"/>
</dbReference>
<dbReference type="GO" id="GO:0051537">
    <property type="term" value="F:2 iron, 2 sulfur cluster binding"/>
    <property type="evidence" value="ECO:0007669"/>
    <property type="project" value="UniProtKB-KW"/>
</dbReference>
<dbReference type="HOGENOM" id="CLU_055690_1_1_7"/>
<dbReference type="EMBL" id="CP010311">
    <property type="protein sequence ID" value="AJF05857.1"/>
    <property type="molecule type" value="Genomic_DNA"/>
</dbReference>
<reference evidence="9 10" key="1">
    <citation type="journal article" date="2015" name="Genome Announc.">
        <title>Genomes of Geoalkalibacter ferrihydriticus Z-0531T and Geoalkalibacter subterraneus Red1T, Two Haloalkaliphilic Metal-Reducing Deltaproteobacteria.</title>
        <authorList>
            <person name="Badalamenti J.P."/>
            <person name="Krajmalnik-Brown R."/>
            <person name="Torres C.I."/>
            <person name="Bond D.R."/>
        </authorList>
    </citation>
    <scope>NUCLEOTIDE SEQUENCE [LARGE SCALE GENOMIC DNA]</scope>
    <source>
        <strain evidence="9 10">Red1</strain>
    </source>
</reference>
<evidence type="ECO:0000256" key="1">
    <source>
        <dbReference type="ARBA" id="ARBA00022714"/>
    </source>
</evidence>
<evidence type="ECO:0000313" key="9">
    <source>
        <dbReference type="EMBL" id="AJF05857.1"/>
    </source>
</evidence>
<proteinExistence type="predicted"/>
<evidence type="ECO:0000256" key="7">
    <source>
        <dbReference type="SAM" id="Phobius"/>
    </source>
</evidence>
<dbReference type="RefSeq" id="WP_040199257.1">
    <property type="nucleotide sequence ID" value="NZ_CP010311.1"/>
</dbReference>
<comment type="cofactor">
    <cofactor evidence="6">
        <name>[2Fe-2S] cluster</name>
        <dbReference type="ChEBI" id="CHEBI:190135"/>
    </cofactor>
</comment>
<keyword evidence="5" id="KW-1015">Disulfide bond</keyword>
<dbReference type="PANTHER" id="PTHR10134">
    <property type="entry name" value="CYTOCHROME B-C1 COMPLEX SUBUNIT RIESKE, MITOCHONDRIAL"/>
    <property type="match status" value="1"/>
</dbReference>
<dbReference type="InterPro" id="IPR014349">
    <property type="entry name" value="Rieske_Fe-S_prot"/>
</dbReference>
<feature type="transmembrane region" description="Helical" evidence="7">
    <location>
        <begin position="12"/>
        <end position="29"/>
    </location>
</feature>
<dbReference type="SUPFAM" id="SSF50022">
    <property type="entry name" value="ISP domain"/>
    <property type="match status" value="1"/>
</dbReference>
<keyword evidence="7" id="KW-1133">Transmembrane helix</keyword>
<accession>A0A0B5FCF2</accession>
<name>A0A0B5FCF2_9BACT</name>
<organism evidence="9 10">
    <name type="scientific">Geoalkalibacter subterraneus</name>
    <dbReference type="NCBI Taxonomy" id="483547"/>
    <lineage>
        <taxon>Bacteria</taxon>
        <taxon>Pseudomonadati</taxon>
        <taxon>Thermodesulfobacteriota</taxon>
        <taxon>Desulfuromonadia</taxon>
        <taxon>Desulfuromonadales</taxon>
        <taxon>Geoalkalibacteraceae</taxon>
        <taxon>Geoalkalibacter</taxon>
    </lineage>
</organism>
<dbReference type="Pfam" id="PF00355">
    <property type="entry name" value="Rieske"/>
    <property type="match status" value="1"/>
</dbReference>
<dbReference type="STRING" id="483547.GSUB_03785"/>
<dbReference type="OrthoDB" id="9767869at2"/>
<dbReference type="Proteomes" id="UP000035036">
    <property type="component" value="Chromosome"/>
</dbReference>
<feature type="domain" description="Rieske" evidence="8">
    <location>
        <begin position="39"/>
        <end position="128"/>
    </location>
</feature>
<dbReference type="PRINTS" id="PR00162">
    <property type="entry name" value="RIESKE"/>
</dbReference>
<evidence type="ECO:0000259" key="8">
    <source>
        <dbReference type="PROSITE" id="PS51296"/>
    </source>
</evidence>
<keyword evidence="3" id="KW-0408">Iron</keyword>
<dbReference type="PROSITE" id="PS51296">
    <property type="entry name" value="RIESKE"/>
    <property type="match status" value="1"/>
</dbReference>
<evidence type="ECO:0000313" key="10">
    <source>
        <dbReference type="Proteomes" id="UP000035036"/>
    </source>
</evidence>
<dbReference type="AlphaFoldDB" id="A0A0B5FCF2"/>
<dbReference type="InterPro" id="IPR036922">
    <property type="entry name" value="Rieske_2Fe-2S_sf"/>
</dbReference>
<sequence length="130" mass="14576">MEESGRRRRRLIAALIAAAGAVFFLGRFFRPLTRTAEVRLDVPREPVPADGALVYARARVALVRDGDRIQALDLTCTHLGCTVTVTPTELVCPCHGSRFDRKGKVLEGPAQRPLKQLRLEEREDRWVVTV</sequence>
<keyword evidence="1" id="KW-0001">2Fe-2S</keyword>
<keyword evidence="2" id="KW-0479">Metal-binding</keyword>
<dbReference type="InterPro" id="IPR017941">
    <property type="entry name" value="Rieske_2Fe-2S"/>
</dbReference>
<dbReference type="GO" id="GO:0016020">
    <property type="term" value="C:membrane"/>
    <property type="evidence" value="ECO:0007669"/>
    <property type="project" value="InterPro"/>
</dbReference>
<evidence type="ECO:0000256" key="6">
    <source>
        <dbReference type="ARBA" id="ARBA00034078"/>
    </source>
</evidence>
<dbReference type="GO" id="GO:0046872">
    <property type="term" value="F:metal ion binding"/>
    <property type="evidence" value="ECO:0007669"/>
    <property type="project" value="UniProtKB-KW"/>
</dbReference>
<keyword evidence="10" id="KW-1185">Reference proteome</keyword>
<evidence type="ECO:0000256" key="4">
    <source>
        <dbReference type="ARBA" id="ARBA00023014"/>
    </source>
</evidence>
<keyword evidence="7" id="KW-0472">Membrane</keyword>
<dbReference type="Gene3D" id="2.102.10.10">
    <property type="entry name" value="Rieske [2Fe-2S] iron-sulphur domain"/>
    <property type="match status" value="1"/>
</dbReference>
<protein>
    <submittedName>
        <fullName evidence="9">Cytochrome B6</fullName>
    </submittedName>
</protein>
<gene>
    <name evidence="9" type="ORF">GSUB_03785</name>
</gene>
<evidence type="ECO:0000256" key="3">
    <source>
        <dbReference type="ARBA" id="ARBA00023004"/>
    </source>
</evidence>
<dbReference type="CDD" id="cd03467">
    <property type="entry name" value="Rieske"/>
    <property type="match status" value="1"/>
</dbReference>
<keyword evidence="4" id="KW-0411">Iron-sulfur</keyword>